<dbReference type="GO" id="GO:0016853">
    <property type="term" value="F:isomerase activity"/>
    <property type="evidence" value="ECO:0007669"/>
    <property type="project" value="UniProtKB-KW"/>
</dbReference>
<dbReference type="Pfam" id="PF01261">
    <property type="entry name" value="AP_endonuc_2"/>
    <property type="match status" value="1"/>
</dbReference>
<organism evidence="2 3">
    <name type="scientific">Sphingobacterium chuzhouense</name>
    <dbReference type="NCBI Taxonomy" id="1742264"/>
    <lineage>
        <taxon>Bacteria</taxon>
        <taxon>Pseudomonadati</taxon>
        <taxon>Bacteroidota</taxon>
        <taxon>Sphingobacteriia</taxon>
        <taxon>Sphingobacteriales</taxon>
        <taxon>Sphingobacteriaceae</taxon>
        <taxon>Sphingobacterium</taxon>
    </lineage>
</organism>
<dbReference type="SUPFAM" id="SSF51658">
    <property type="entry name" value="Xylose isomerase-like"/>
    <property type="match status" value="1"/>
</dbReference>
<evidence type="ECO:0000313" key="2">
    <source>
        <dbReference type="EMBL" id="MBD1422322.1"/>
    </source>
</evidence>
<evidence type="ECO:0000259" key="1">
    <source>
        <dbReference type="Pfam" id="PF01261"/>
    </source>
</evidence>
<dbReference type="InterPro" id="IPR013022">
    <property type="entry name" value="Xyl_isomerase-like_TIM-brl"/>
</dbReference>
<evidence type="ECO:0000313" key="3">
    <source>
        <dbReference type="Proteomes" id="UP000651112"/>
    </source>
</evidence>
<comment type="caution">
    <text evidence="2">The sequence shown here is derived from an EMBL/GenBank/DDBJ whole genome shotgun (WGS) entry which is preliminary data.</text>
</comment>
<dbReference type="RefSeq" id="WP_190314063.1">
    <property type="nucleotide sequence ID" value="NZ_JACNYL010000003.1"/>
</dbReference>
<keyword evidence="3" id="KW-1185">Reference proteome</keyword>
<name>A0ABR7XT39_9SPHI</name>
<sequence length="323" mass="35734">MKDISRRKFIEVSSLAVLGAVATHGKTLGMPAYIKNLGKPNSMFNGVQIGMITYSFRHLTNDAEQLLKYCIECNISGVELMGDPAEAFAGAPVAPTAPKWGEGSDPTAWKAYAKVLAPWRAQADMKRFEQLRKVYNNAGVKIYAYKPSALGLSNTDSEIHYACQAARALGASHVTVEYPDDLVHTKRLAAIASKYKVFVGYHGHLQQTFTLWDDALAQSKYNAINFDMGHYVAAGFDPQTFIRAKNKRIVSMHLKDRKNKQNGGANLPWGEGDTPIVEVLQQMAKLRHKFPATIELEYPVPKGSNEIKEVAKCVEFARKALKG</sequence>
<proteinExistence type="predicted"/>
<keyword evidence="2" id="KW-0413">Isomerase</keyword>
<dbReference type="EMBL" id="JACNYL010000003">
    <property type="protein sequence ID" value="MBD1422322.1"/>
    <property type="molecule type" value="Genomic_DNA"/>
</dbReference>
<accession>A0ABR7XT39</accession>
<feature type="domain" description="Xylose isomerase-like TIM barrel" evidence="1">
    <location>
        <begin position="123"/>
        <end position="312"/>
    </location>
</feature>
<gene>
    <name evidence="2" type="ORF">H8B21_12145</name>
</gene>
<dbReference type="Gene3D" id="3.20.20.150">
    <property type="entry name" value="Divalent-metal-dependent TIM barrel enzymes"/>
    <property type="match status" value="1"/>
</dbReference>
<dbReference type="PANTHER" id="PTHR12110">
    <property type="entry name" value="HYDROXYPYRUVATE ISOMERASE"/>
    <property type="match status" value="1"/>
</dbReference>
<protein>
    <submittedName>
        <fullName evidence="2">Sugar phosphate isomerase/epimerase</fullName>
    </submittedName>
</protein>
<dbReference type="InterPro" id="IPR036237">
    <property type="entry name" value="Xyl_isomerase-like_sf"/>
</dbReference>
<dbReference type="InterPro" id="IPR050312">
    <property type="entry name" value="IolE/XylAMocC-like"/>
</dbReference>
<dbReference type="Proteomes" id="UP000651112">
    <property type="component" value="Unassembled WGS sequence"/>
</dbReference>
<reference evidence="2 3" key="1">
    <citation type="submission" date="2020-08" db="EMBL/GenBank/DDBJ databases">
        <title>Sphingobacterium sp. DN00404 isolated from aquaculture water.</title>
        <authorList>
            <person name="Zhang M."/>
        </authorList>
    </citation>
    <scope>NUCLEOTIDE SEQUENCE [LARGE SCALE GENOMIC DNA]</scope>
    <source>
        <strain evidence="2 3">KCTC 42746</strain>
    </source>
</reference>